<evidence type="ECO:0000313" key="7">
    <source>
        <dbReference type="EMBL" id="GAA1852658.1"/>
    </source>
</evidence>
<accession>A0ABN2N5Y9</accession>
<dbReference type="PANTHER" id="PTHR30055:SF148">
    <property type="entry name" value="TETR-FAMILY TRANSCRIPTIONAL REGULATOR"/>
    <property type="match status" value="1"/>
</dbReference>
<keyword evidence="8" id="KW-1185">Reference proteome</keyword>
<keyword evidence="2" id="KW-0238">DNA-binding</keyword>
<comment type="caution">
    <text evidence="7">The sequence shown here is derived from an EMBL/GenBank/DDBJ whole genome shotgun (WGS) entry which is preliminary data.</text>
</comment>
<dbReference type="InterPro" id="IPR001647">
    <property type="entry name" value="HTH_TetR"/>
</dbReference>
<dbReference type="Gene3D" id="1.10.10.60">
    <property type="entry name" value="Homeodomain-like"/>
    <property type="match status" value="1"/>
</dbReference>
<keyword evidence="3" id="KW-0804">Transcription</keyword>
<dbReference type="InterPro" id="IPR009057">
    <property type="entry name" value="Homeodomain-like_sf"/>
</dbReference>
<dbReference type="Pfam" id="PF00440">
    <property type="entry name" value="TetR_N"/>
    <property type="match status" value="1"/>
</dbReference>
<protein>
    <submittedName>
        <fullName evidence="7">TetR/AcrR family transcriptional regulator</fullName>
    </submittedName>
</protein>
<dbReference type="SUPFAM" id="SSF46689">
    <property type="entry name" value="Homeodomain-like"/>
    <property type="match status" value="1"/>
</dbReference>
<evidence type="ECO:0000256" key="4">
    <source>
        <dbReference type="SAM" id="MobiDB-lite"/>
    </source>
</evidence>
<gene>
    <name evidence="7" type="ORF">GCM10009836_35940</name>
</gene>
<proteinExistence type="predicted"/>
<dbReference type="InterPro" id="IPR050109">
    <property type="entry name" value="HTH-type_TetR-like_transc_reg"/>
</dbReference>
<dbReference type="PANTHER" id="PTHR30055">
    <property type="entry name" value="HTH-TYPE TRANSCRIPTIONAL REGULATOR RUTR"/>
    <property type="match status" value="1"/>
</dbReference>
<sequence length="206" mass="23312">MYAREGWSRFTFESIAKEAQVGKPGLYRRWDTPLDLLFDALAQLELPIPRDRGSLRADLVDYGMQYIRWFEKDEVAGIGARLEMDRRHNPALRQHYDERARHPRLAAEQGVIDRAVGRGETTRPDDVRLVIDMMLGALGVRWDFRHARHIAQEVNEFPSYVERVVALAMAGLTNAELPAGRPAAATNPPDQTTRPAATVKPRRASG</sequence>
<keyword evidence="1" id="KW-0805">Transcription regulation</keyword>
<dbReference type="SUPFAM" id="SSF48498">
    <property type="entry name" value="Tetracyclin repressor-like, C-terminal domain"/>
    <property type="match status" value="1"/>
</dbReference>
<evidence type="ECO:0000259" key="5">
    <source>
        <dbReference type="Pfam" id="PF00440"/>
    </source>
</evidence>
<dbReference type="Pfam" id="PF16859">
    <property type="entry name" value="TetR_C_11"/>
    <property type="match status" value="1"/>
</dbReference>
<feature type="region of interest" description="Disordered" evidence="4">
    <location>
        <begin position="179"/>
        <end position="206"/>
    </location>
</feature>
<dbReference type="Proteomes" id="UP001500449">
    <property type="component" value="Unassembled WGS sequence"/>
</dbReference>
<feature type="domain" description="HTH tetR-type" evidence="5">
    <location>
        <begin position="3"/>
        <end position="32"/>
    </location>
</feature>
<name>A0ABN2N5Y9_9PSEU</name>
<evidence type="ECO:0000313" key="8">
    <source>
        <dbReference type="Proteomes" id="UP001500449"/>
    </source>
</evidence>
<evidence type="ECO:0000256" key="1">
    <source>
        <dbReference type="ARBA" id="ARBA00023015"/>
    </source>
</evidence>
<evidence type="ECO:0000259" key="6">
    <source>
        <dbReference type="Pfam" id="PF16859"/>
    </source>
</evidence>
<dbReference type="EMBL" id="BAAAQK010000009">
    <property type="protein sequence ID" value="GAA1852658.1"/>
    <property type="molecule type" value="Genomic_DNA"/>
</dbReference>
<evidence type="ECO:0000256" key="3">
    <source>
        <dbReference type="ARBA" id="ARBA00023163"/>
    </source>
</evidence>
<reference evidence="7 8" key="1">
    <citation type="journal article" date="2019" name="Int. J. Syst. Evol. Microbiol.">
        <title>The Global Catalogue of Microorganisms (GCM) 10K type strain sequencing project: providing services to taxonomists for standard genome sequencing and annotation.</title>
        <authorList>
            <consortium name="The Broad Institute Genomics Platform"/>
            <consortium name="The Broad Institute Genome Sequencing Center for Infectious Disease"/>
            <person name="Wu L."/>
            <person name="Ma J."/>
        </authorList>
    </citation>
    <scope>NUCLEOTIDE SEQUENCE [LARGE SCALE GENOMIC DNA]</scope>
    <source>
        <strain evidence="7 8">JCM 16009</strain>
    </source>
</reference>
<organism evidence="7 8">
    <name type="scientific">Pseudonocardia ailaonensis</name>
    <dbReference type="NCBI Taxonomy" id="367279"/>
    <lineage>
        <taxon>Bacteria</taxon>
        <taxon>Bacillati</taxon>
        <taxon>Actinomycetota</taxon>
        <taxon>Actinomycetes</taxon>
        <taxon>Pseudonocardiales</taxon>
        <taxon>Pseudonocardiaceae</taxon>
        <taxon>Pseudonocardia</taxon>
    </lineage>
</organism>
<dbReference type="Gene3D" id="1.10.357.10">
    <property type="entry name" value="Tetracycline Repressor, domain 2"/>
    <property type="match status" value="1"/>
</dbReference>
<evidence type="ECO:0000256" key="2">
    <source>
        <dbReference type="ARBA" id="ARBA00023125"/>
    </source>
</evidence>
<dbReference type="InterPro" id="IPR036271">
    <property type="entry name" value="Tet_transcr_reg_TetR-rel_C_sf"/>
</dbReference>
<feature type="domain" description="Tetracyclin repressor-like C-terminal" evidence="6">
    <location>
        <begin position="50"/>
        <end position="148"/>
    </location>
</feature>
<dbReference type="InterPro" id="IPR011075">
    <property type="entry name" value="TetR_C"/>
</dbReference>